<feature type="transmembrane region" description="Helical" evidence="6">
    <location>
        <begin position="97"/>
        <end position="116"/>
    </location>
</feature>
<keyword evidence="6" id="KW-1003">Cell membrane</keyword>
<dbReference type="GO" id="GO:0005886">
    <property type="term" value="C:plasma membrane"/>
    <property type="evidence" value="ECO:0007669"/>
    <property type="project" value="UniProtKB-SubCell"/>
</dbReference>
<evidence type="ECO:0000256" key="6">
    <source>
        <dbReference type="RuleBase" id="RU363126"/>
    </source>
</evidence>
<evidence type="ECO:0000256" key="2">
    <source>
        <dbReference type="ARBA" id="ARBA00022692"/>
    </source>
</evidence>
<feature type="compositionally biased region" description="Acidic residues" evidence="7">
    <location>
        <begin position="483"/>
        <end position="495"/>
    </location>
</feature>
<dbReference type="Pfam" id="PF01062">
    <property type="entry name" value="Bestrophin"/>
    <property type="match status" value="1"/>
</dbReference>
<reference evidence="8" key="1">
    <citation type="submission" date="2019-07" db="EMBL/GenBank/DDBJ databases">
        <title>Annotation for the trematode Paragonimus miyazaki's.</title>
        <authorList>
            <person name="Choi Y.-J."/>
        </authorList>
    </citation>
    <scope>NUCLEOTIDE SEQUENCE</scope>
    <source>
        <strain evidence="8">Japan</strain>
    </source>
</reference>
<evidence type="ECO:0000256" key="3">
    <source>
        <dbReference type="ARBA" id="ARBA00022989"/>
    </source>
</evidence>
<evidence type="ECO:0000256" key="7">
    <source>
        <dbReference type="SAM" id="MobiDB-lite"/>
    </source>
</evidence>
<evidence type="ECO:0000256" key="5">
    <source>
        <dbReference type="ARBA" id="ARBA00034769"/>
    </source>
</evidence>
<feature type="compositionally biased region" description="Polar residues" evidence="7">
    <location>
        <begin position="498"/>
        <end position="522"/>
    </location>
</feature>
<proteinExistence type="inferred from homology"/>
<evidence type="ECO:0000256" key="4">
    <source>
        <dbReference type="ARBA" id="ARBA00023136"/>
    </source>
</evidence>
<dbReference type="GO" id="GO:0034707">
    <property type="term" value="C:chloride channel complex"/>
    <property type="evidence" value="ECO:0007669"/>
    <property type="project" value="UniProtKB-KW"/>
</dbReference>
<dbReference type="GO" id="GO:0005254">
    <property type="term" value="F:chloride channel activity"/>
    <property type="evidence" value="ECO:0007669"/>
    <property type="project" value="UniProtKB-KW"/>
</dbReference>
<feature type="transmembrane region" description="Helical" evidence="6">
    <location>
        <begin position="72"/>
        <end position="90"/>
    </location>
</feature>
<keyword evidence="6" id="KW-0869">Chloride channel</keyword>
<dbReference type="OrthoDB" id="201595at2759"/>
<feature type="region of interest" description="Disordered" evidence="7">
    <location>
        <begin position="434"/>
        <end position="536"/>
    </location>
</feature>
<feature type="transmembrane region" description="Helical" evidence="6">
    <location>
        <begin position="225"/>
        <end position="252"/>
    </location>
</feature>
<comment type="subcellular location">
    <subcellularLocation>
        <location evidence="6">Cell membrane</location>
        <topology evidence="6">Multi-pass membrane protein</topology>
    </subcellularLocation>
    <subcellularLocation>
        <location evidence="1">Membrane</location>
    </subcellularLocation>
</comment>
<sequence>MTVQYNQLVLTGGPGVFFKLLLRWRGCVFKLIYVDVLGFLAAYAVISCIYRFALSENLQRSFENLVLFTNNFQSMIPVAFILGFYIQLIFSRFWHQFMIIPWGLKFAISLTAHLPGTDERPRLLRRTCMRYVLGSLILTFTRISVVAKKRFPTFESFISAGIFTEEEIKLLEGMQLHVQPFVPIVWTTSLITLAEKEKFITNQHALVSLITEVNRFRQGLLNLFFMDYVCVPLVYTQVVTLSVYSYFIASLFGRQYLMDSSPLSKQHDLKDWYFPFFTLTEFVIYVGLLKVAETLVNPMGEDDEDFDINEVIDFNWKTTWCIVDGMKTSPPAVVRDAHWRQSVVELPHTEESRKLISRPFRGSMYDLDLHTTPDYIGSLLSMSGHRKSQDLSVSHTALGKRSSIISSAHKHPSSNENPTNENLISLDEPDLHVSFTVPPKLSPARPGSSNNAHETLEEEKGEERISPTVQFHGLPNKGFAETITEESEGELEEYEQPGSDSTNHVGSHSTEGPNGSAQSPLRSTDCEENEDVSKQK</sequence>
<protein>
    <recommendedName>
        <fullName evidence="6">Bestrophin homolog</fullName>
    </recommendedName>
</protein>
<keyword evidence="9" id="KW-1185">Reference proteome</keyword>
<keyword evidence="6" id="KW-0868">Chloride</keyword>
<dbReference type="EMBL" id="JTDE01001995">
    <property type="protein sequence ID" value="KAF7258029.1"/>
    <property type="molecule type" value="Genomic_DNA"/>
</dbReference>
<accession>A0A8S9YSR8</accession>
<feature type="transmembrane region" description="Helical" evidence="6">
    <location>
        <begin position="272"/>
        <end position="289"/>
    </location>
</feature>
<keyword evidence="6" id="KW-0406">Ion transport</keyword>
<dbReference type="PANTHER" id="PTHR10736:SF65">
    <property type="entry name" value="BESTROPHIN 1, ISOFORM C-RELATED"/>
    <property type="match status" value="1"/>
</dbReference>
<comment type="similarity">
    <text evidence="5 6">Belongs to the anion channel-forming bestrophin (TC 1.A.46) family. Calcium-sensitive chloride channel subfamily.</text>
</comment>
<evidence type="ECO:0000256" key="1">
    <source>
        <dbReference type="ARBA" id="ARBA00004370"/>
    </source>
</evidence>
<dbReference type="Proteomes" id="UP000822476">
    <property type="component" value="Unassembled WGS sequence"/>
</dbReference>
<evidence type="ECO:0000313" key="8">
    <source>
        <dbReference type="EMBL" id="KAF7258029.1"/>
    </source>
</evidence>
<keyword evidence="6" id="KW-0407">Ion channel</keyword>
<dbReference type="InterPro" id="IPR000615">
    <property type="entry name" value="Bestrophin"/>
</dbReference>
<keyword evidence="6" id="KW-0813">Transport</keyword>
<organism evidence="8 9">
    <name type="scientific">Paragonimus skrjabini miyazakii</name>
    <dbReference type="NCBI Taxonomy" id="59628"/>
    <lineage>
        <taxon>Eukaryota</taxon>
        <taxon>Metazoa</taxon>
        <taxon>Spiralia</taxon>
        <taxon>Lophotrochozoa</taxon>
        <taxon>Platyhelminthes</taxon>
        <taxon>Trematoda</taxon>
        <taxon>Digenea</taxon>
        <taxon>Plagiorchiida</taxon>
        <taxon>Troglotremata</taxon>
        <taxon>Troglotrematidae</taxon>
        <taxon>Paragonimus</taxon>
    </lineage>
</organism>
<name>A0A8S9YSR8_9TREM</name>
<comment type="function">
    <text evidence="6">Forms chloride channels.</text>
</comment>
<dbReference type="AlphaFoldDB" id="A0A8S9YSR8"/>
<keyword evidence="2 6" id="KW-0812">Transmembrane</keyword>
<gene>
    <name evidence="8" type="ORF">EG68_04940</name>
</gene>
<comment type="caution">
    <text evidence="8">The sequence shown here is derived from an EMBL/GenBank/DDBJ whole genome shotgun (WGS) entry which is preliminary data.</text>
</comment>
<keyword evidence="3 6" id="KW-1133">Transmembrane helix</keyword>
<keyword evidence="4 6" id="KW-0472">Membrane</keyword>
<evidence type="ECO:0000313" key="9">
    <source>
        <dbReference type="Proteomes" id="UP000822476"/>
    </source>
</evidence>
<dbReference type="PANTHER" id="PTHR10736">
    <property type="entry name" value="BESTROPHIN"/>
    <property type="match status" value="1"/>
</dbReference>
<feature type="transmembrane region" description="Helical" evidence="6">
    <location>
        <begin position="31"/>
        <end position="52"/>
    </location>
</feature>
<dbReference type="InterPro" id="IPR021134">
    <property type="entry name" value="Bestrophin-like"/>
</dbReference>